<dbReference type="AlphaFoldDB" id="A0A0E9SBH6"/>
<evidence type="ECO:0000313" key="1">
    <source>
        <dbReference type="EMBL" id="JAH38045.1"/>
    </source>
</evidence>
<name>A0A0E9SBH6_ANGAN</name>
<proteinExistence type="predicted"/>
<sequence>MVPSRSVFKGDKSSRMDFVLEETLLGFFFPPFVLQA</sequence>
<protein>
    <submittedName>
        <fullName evidence="1">Uncharacterized protein</fullName>
    </submittedName>
</protein>
<reference evidence="1" key="1">
    <citation type="submission" date="2014-11" db="EMBL/GenBank/DDBJ databases">
        <authorList>
            <person name="Amaro Gonzalez C."/>
        </authorList>
    </citation>
    <scope>NUCLEOTIDE SEQUENCE</scope>
</reference>
<reference evidence="1" key="2">
    <citation type="journal article" date="2015" name="Fish Shellfish Immunol.">
        <title>Early steps in the European eel (Anguilla anguilla)-Vibrio vulnificus interaction in the gills: Role of the RtxA13 toxin.</title>
        <authorList>
            <person name="Callol A."/>
            <person name="Pajuelo D."/>
            <person name="Ebbesson L."/>
            <person name="Teles M."/>
            <person name="MacKenzie S."/>
            <person name="Amaro C."/>
        </authorList>
    </citation>
    <scope>NUCLEOTIDE SEQUENCE</scope>
</reference>
<organism evidence="1">
    <name type="scientific">Anguilla anguilla</name>
    <name type="common">European freshwater eel</name>
    <name type="synonym">Muraena anguilla</name>
    <dbReference type="NCBI Taxonomy" id="7936"/>
    <lineage>
        <taxon>Eukaryota</taxon>
        <taxon>Metazoa</taxon>
        <taxon>Chordata</taxon>
        <taxon>Craniata</taxon>
        <taxon>Vertebrata</taxon>
        <taxon>Euteleostomi</taxon>
        <taxon>Actinopterygii</taxon>
        <taxon>Neopterygii</taxon>
        <taxon>Teleostei</taxon>
        <taxon>Anguilliformes</taxon>
        <taxon>Anguillidae</taxon>
        <taxon>Anguilla</taxon>
    </lineage>
</organism>
<dbReference type="EMBL" id="GBXM01070532">
    <property type="protein sequence ID" value="JAH38045.1"/>
    <property type="molecule type" value="Transcribed_RNA"/>
</dbReference>
<accession>A0A0E9SBH6</accession>